<proteinExistence type="predicted"/>
<dbReference type="SUPFAM" id="SSF56935">
    <property type="entry name" value="Porins"/>
    <property type="match status" value="1"/>
</dbReference>
<keyword evidence="4" id="KW-1185">Reference proteome</keyword>
<dbReference type="Proteomes" id="UP000566071">
    <property type="component" value="Unassembled WGS sequence"/>
</dbReference>
<dbReference type="Pfam" id="PF13715">
    <property type="entry name" value="CarbopepD_reg_2"/>
    <property type="match status" value="1"/>
</dbReference>
<gene>
    <name evidence="3" type="ORF">HK413_09005</name>
</gene>
<dbReference type="SUPFAM" id="SSF49464">
    <property type="entry name" value="Carboxypeptidase regulatory domain-like"/>
    <property type="match status" value="1"/>
</dbReference>
<dbReference type="Gene3D" id="2.60.40.1120">
    <property type="entry name" value="Carboxypeptidase-like, regulatory domain"/>
    <property type="match status" value="1"/>
</dbReference>
<dbReference type="Gene3D" id="2.170.130.10">
    <property type="entry name" value="TonB-dependent receptor, plug domain"/>
    <property type="match status" value="1"/>
</dbReference>
<dbReference type="InterPro" id="IPR008969">
    <property type="entry name" value="CarboxyPept-like_regulatory"/>
</dbReference>
<evidence type="ECO:0000313" key="3">
    <source>
        <dbReference type="EMBL" id="NNU34251.1"/>
    </source>
</evidence>
<reference evidence="3 4" key="1">
    <citation type="submission" date="2020-05" db="EMBL/GenBank/DDBJ databases">
        <authorList>
            <person name="Khan S.A."/>
            <person name="Jeon C.O."/>
            <person name="Chun B.H."/>
        </authorList>
    </citation>
    <scope>NUCLEOTIDE SEQUENCE [LARGE SCALE GENOMIC DNA]</scope>
    <source>
        <strain evidence="3 4">S1162</strain>
    </source>
</reference>
<feature type="chain" id="PRO_5045775354" evidence="1">
    <location>
        <begin position="23"/>
        <end position="200"/>
    </location>
</feature>
<sequence>MKFHIKLIGLLFIMLANTFLTKAEEPDPGTISGTVTDKKDGSPIVGATVSIPDLKTGTITDANGKYTLNHLSKGTYIVQFSYVGYSSVTQRVDLSKATVLNVQLQTSFIEAGEVIITGVSRATELKRSPIPMAAVGKSFIDQRSAAGNVIDMIANLPGVSAVTTGPNISKPFIHGLGYNRVITLMDGIRRRASNGATSMA</sequence>
<dbReference type="EMBL" id="JABFCR010000037">
    <property type="protein sequence ID" value="NNU34251.1"/>
    <property type="molecule type" value="Genomic_DNA"/>
</dbReference>
<evidence type="ECO:0000259" key="2">
    <source>
        <dbReference type="Pfam" id="PF07715"/>
    </source>
</evidence>
<keyword evidence="3" id="KW-0675">Receptor</keyword>
<feature type="domain" description="TonB-dependent receptor plug" evidence="2">
    <location>
        <begin position="125"/>
        <end position="192"/>
    </location>
</feature>
<evidence type="ECO:0000256" key="1">
    <source>
        <dbReference type="SAM" id="SignalP"/>
    </source>
</evidence>
<comment type="caution">
    <text evidence="3">The sequence shown here is derived from an EMBL/GenBank/DDBJ whole genome shotgun (WGS) entry which is preliminary data.</text>
</comment>
<keyword evidence="1" id="KW-0732">Signal</keyword>
<feature type="signal peptide" evidence="1">
    <location>
        <begin position="1"/>
        <end position="22"/>
    </location>
</feature>
<accession>A0ABX1W3L4</accession>
<dbReference type="InterPro" id="IPR012910">
    <property type="entry name" value="Plug_dom"/>
</dbReference>
<dbReference type="Pfam" id="PF07715">
    <property type="entry name" value="Plug"/>
    <property type="match status" value="1"/>
</dbReference>
<protein>
    <submittedName>
        <fullName evidence="3">TonB-dependent receptor</fullName>
    </submittedName>
</protein>
<name>A0ABX1W3L4_9SPHI</name>
<dbReference type="InterPro" id="IPR037066">
    <property type="entry name" value="Plug_dom_sf"/>
</dbReference>
<organism evidence="3 4">
    <name type="scientific">Mucilaginibacter humi</name>
    <dbReference type="NCBI Taxonomy" id="2732510"/>
    <lineage>
        <taxon>Bacteria</taxon>
        <taxon>Pseudomonadati</taxon>
        <taxon>Bacteroidota</taxon>
        <taxon>Sphingobacteriia</taxon>
        <taxon>Sphingobacteriales</taxon>
        <taxon>Sphingobacteriaceae</taxon>
        <taxon>Mucilaginibacter</taxon>
    </lineage>
</organism>
<evidence type="ECO:0000313" key="4">
    <source>
        <dbReference type="Proteomes" id="UP000566071"/>
    </source>
</evidence>